<protein>
    <submittedName>
        <fullName evidence="2">Uncharacterized protein</fullName>
    </submittedName>
</protein>
<sequence length="84" mass="8987">MTASEEPASARDAALLEEASSTEEAIESDGLDMGVLDMGALDDERLLVLDAEPVPDPPQAAIMEVMPSTTNAFIIFIKDLNNYC</sequence>
<comment type="caution">
    <text evidence="2">The sequence shown here is derived from an EMBL/GenBank/DDBJ whole genome shotgun (WGS) entry which is preliminary data.</text>
</comment>
<dbReference type="Proteomes" id="UP001595555">
    <property type="component" value="Unassembled WGS sequence"/>
</dbReference>
<keyword evidence="3" id="KW-1185">Reference proteome</keyword>
<evidence type="ECO:0000313" key="2">
    <source>
        <dbReference type="EMBL" id="MFC3115535.1"/>
    </source>
</evidence>
<proteinExistence type="predicted"/>
<dbReference type="EMBL" id="JBHRTF010000003">
    <property type="protein sequence ID" value="MFC3115535.1"/>
    <property type="molecule type" value="Genomic_DNA"/>
</dbReference>
<feature type="region of interest" description="Disordered" evidence="1">
    <location>
        <begin position="1"/>
        <end position="31"/>
    </location>
</feature>
<feature type="compositionally biased region" description="Acidic residues" evidence="1">
    <location>
        <begin position="20"/>
        <end position="30"/>
    </location>
</feature>
<reference evidence="3" key="1">
    <citation type="journal article" date="2019" name="Int. J. Syst. Evol. Microbiol.">
        <title>The Global Catalogue of Microorganisms (GCM) 10K type strain sequencing project: providing services to taxonomists for standard genome sequencing and annotation.</title>
        <authorList>
            <consortium name="The Broad Institute Genomics Platform"/>
            <consortium name="The Broad Institute Genome Sequencing Center for Infectious Disease"/>
            <person name="Wu L."/>
            <person name="Ma J."/>
        </authorList>
    </citation>
    <scope>NUCLEOTIDE SEQUENCE [LARGE SCALE GENOMIC DNA]</scope>
    <source>
        <strain evidence="3">KCTC 52237</strain>
    </source>
</reference>
<accession>A0ABV7FG16</accession>
<gene>
    <name evidence="2" type="ORF">ACFODX_08205</name>
</gene>
<dbReference type="RefSeq" id="WP_378117916.1">
    <property type="nucleotide sequence ID" value="NZ_JBHRTF010000003.1"/>
</dbReference>
<evidence type="ECO:0000256" key="1">
    <source>
        <dbReference type="SAM" id="MobiDB-lite"/>
    </source>
</evidence>
<evidence type="ECO:0000313" key="3">
    <source>
        <dbReference type="Proteomes" id="UP001595555"/>
    </source>
</evidence>
<organism evidence="2 3">
    <name type="scientific">Cellvibrio fontiphilus</name>
    <dbReference type="NCBI Taxonomy" id="1815559"/>
    <lineage>
        <taxon>Bacteria</taxon>
        <taxon>Pseudomonadati</taxon>
        <taxon>Pseudomonadota</taxon>
        <taxon>Gammaproteobacteria</taxon>
        <taxon>Cellvibrionales</taxon>
        <taxon>Cellvibrionaceae</taxon>
        <taxon>Cellvibrio</taxon>
    </lineage>
</organism>
<name>A0ABV7FG16_9GAMM</name>